<dbReference type="PANTHER" id="PTHR33785">
    <property type="entry name" value="OS06G0550800 PROTEIN"/>
    <property type="match status" value="1"/>
</dbReference>
<name>A0A438D8V8_VITVI</name>
<dbReference type="Proteomes" id="UP000288805">
    <property type="component" value="Unassembled WGS sequence"/>
</dbReference>
<evidence type="ECO:0000256" key="1">
    <source>
        <dbReference type="SAM" id="MobiDB-lite"/>
    </source>
</evidence>
<organism evidence="2 3">
    <name type="scientific">Vitis vinifera</name>
    <name type="common">Grape</name>
    <dbReference type="NCBI Taxonomy" id="29760"/>
    <lineage>
        <taxon>Eukaryota</taxon>
        <taxon>Viridiplantae</taxon>
        <taxon>Streptophyta</taxon>
        <taxon>Embryophyta</taxon>
        <taxon>Tracheophyta</taxon>
        <taxon>Spermatophyta</taxon>
        <taxon>Magnoliopsida</taxon>
        <taxon>eudicotyledons</taxon>
        <taxon>Gunneridae</taxon>
        <taxon>Pentapetalae</taxon>
        <taxon>rosids</taxon>
        <taxon>Vitales</taxon>
        <taxon>Vitaceae</taxon>
        <taxon>Viteae</taxon>
        <taxon>Vitis</taxon>
    </lineage>
</organism>
<accession>A0A438D8V8</accession>
<dbReference type="InterPro" id="IPR012881">
    <property type="entry name" value="DUF1685"/>
</dbReference>
<comment type="caution">
    <text evidence="2">The sequence shown here is derived from an EMBL/GenBank/DDBJ whole genome shotgun (WGS) entry which is preliminary data.</text>
</comment>
<dbReference type="PANTHER" id="PTHR33785:SF12">
    <property type="entry name" value="DUF1685 FAMILY PROTEIN"/>
    <property type="match status" value="1"/>
</dbReference>
<feature type="region of interest" description="Disordered" evidence="1">
    <location>
        <begin position="23"/>
        <end position="70"/>
    </location>
</feature>
<feature type="region of interest" description="Disordered" evidence="1">
    <location>
        <begin position="89"/>
        <end position="125"/>
    </location>
</feature>
<sequence length="230" mass="25901">MDAEEVLKLFDSCWFNLEIFKEQPSSSSSKSNTDQQIQEEPSKPVLSRSQTRHIRSISDQLSSATSFNPGSFSPDTILVPKLQPIFSGREIREEENSTETRAGKASPKRATLARGRRRKKGMSKSLSDLEFDELKGFIDLGFVFSEGAKDSSLVSIIPGLHRLGKKDGEEENTVDESAVPRPYLSEAWEVLDRRKKENPLMNWRVPALSSEIDMKDNLRSWAHTVASSVR</sequence>
<gene>
    <name evidence="2" type="ORF">CK203_087130</name>
</gene>
<reference evidence="2 3" key="1">
    <citation type="journal article" date="2018" name="PLoS Genet.">
        <title>Population sequencing reveals clonal diversity and ancestral inbreeding in the grapevine cultivar Chardonnay.</title>
        <authorList>
            <person name="Roach M.J."/>
            <person name="Johnson D.L."/>
            <person name="Bohlmann J."/>
            <person name="van Vuuren H.J."/>
            <person name="Jones S.J."/>
            <person name="Pretorius I.S."/>
            <person name="Schmidt S.A."/>
            <person name="Borneman A.R."/>
        </authorList>
    </citation>
    <scope>NUCLEOTIDE SEQUENCE [LARGE SCALE GENOMIC DNA]</scope>
    <source>
        <strain evidence="3">cv. Chardonnay</strain>
        <tissue evidence="2">Leaf</tissue>
    </source>
</reference>
<dbReference type="Pfam" id="PF07939">
    <property type="entry name" value="DUF1685"/>
    <property type="match status" value="1"/>
</dbReference>
<dbReference type="AlphaFoldDB" id="A0A438D8V8"/>
<protein>
    <recommendedName>
        <fullName evidence="4">DUF1685 domain-containing protein</fullName>
    </recommendedName>
</protein>
<evidence type="ECO:0008006" key="4">
    <source>
        <dbReference type="Google" id="ProtNLM"/>
    </source>
</evidence>
<feature type="compositionally biased region" description="Polar residues" evidence="1">
    <location>
        <begin position="57"/>
        <end position="70"/>
    </location>
</feature>
<evidence type="ECO:0000313" key="3">
    <source>
        <dbReference type="Proteomes" id="UP000288805"/>
    </source>
</evidence>
<proteinExistence type="predicted"/>
<evidence type="ECO:0000313" key="2">
    <source>
        <dbReference type="EMBL" id="RVW31885.1"/>
    </source>
</evidence>
<dbReference type="EMBL" id="QGNW01001736">
    <property type="protein sequence ID" value="RVW31885.1"/>
    <property type="molecule type" value="Genomic_DNA"/>
</dbReference>